<comment type="caution">
    <text evidence="2">The sequence shown here is derived from an EMBL/GenBank/DDBJ whole genome shotgun (WGS) entry which is preliminary data.</text>
</comment>
<keyword evidence="3" id="KW-1185">Reference proteome</keyword>
<proteinExistence type="predicted"/>
<feature type="compositionally biased region" description="Basic and acidic residues" evidence="1">
    <location>
        <begin position="13"/>
        <end position="29"/>
    </location>
</feature>
<dbReference type="EMBL" id="AAPJ01000001">
    <property type="protein sequence ID" value="EAS51488.1"/>
    <property type="molecule type" value="Genomic_DNA"/>
</dbReference>
<dbReference type="Proteomes" id="UP000000321">
    <property type="component" value="Unassembled WGS sequence"/>
</dbReference>
<evidence type="ECO:0000313" key="2">
    <source>
        <dbReference type="EMBL" id="EAS51488.1"/>
    </source>
</evidence>
<dbReference type="BioCyc" id="AURANTIMONAS:SI859A1_02304-MONOMER"/>
<feature type="region of interest" description="Disordered" evidence="1">
    <location>
        <begin position="1"/>
        <end position="33"/>
    </location>
</feature>
<sequence length="217" mass="23502">MVSVGCLGGGDDVAERASVDPADHADPREPGQQTIVDHAAGGIDPLRRDQKQLPVAERHQQPACCGDLAGGEHRAERHGDGRGRSCVGDALVMDRPRSGRRRAFQFAGGVGRARPALHDARHRRAGKCCRDRRRLITGLEEIVLREGHAGTQCGMPRDLRPWRQACLMLKGRTDGRDWGIARRTGARHHGVSHSDLLAESVMVRLLGGVRAPPVAAL</sequence>
<feature type="compositionally biased region" description="Gly residues" evidence="1">
    <location>
        <begin position="1"/>
        <end position="11"/>
    </location>
</feature>
<reference evidence="2 3" key="1">
    <citation type="journal article" date="2008" name="Appl. Environ. Microbiol.">
        <title>Genomic insights into Mn(II) oxidation by the marine alphaproteobacterium Aurantimonas sp. strain SI85-9A1.</title>
        <authorList>
            <person name="Dick G.J."/>
            <person name="Podell S."/>
            <person name="Johnson H.A."/>
            <person name="Rivera-Espinoza Y."/>
            <person name="Bernier-Latmani R."/>
            <person name="McCarthy J.K."/>
            <person name="Torpey J.W."/>
            <person name="Clement B.G."/>
            <person name="Gaasterland T."/>
            <person name="Tebo B.M."/>
        </authorList>
    </citation>
    <scope>NUCLEOTIDE SEQUENCE [LARGE SCALE GENOMIC DNA]</scope>
    <source>
        <strain evidence="2 3">SI85-9A1</strain>
    </source>
</reference>
<gene>
    <name evidence="2" type="ORF">SI859A1_02304</name>
</gene>
<organism evidence="2 3">
    <name type="scientific">Aurantimonas manganoxydans (strain ATCC BAA-1229 / DSM 21871 / SI85-9A1)</name>
    <dbReference type="NCBI Taxonomy" id="287752"/>
    <lineage>
        <taxon>Bacteria</taxon>
        <taxon>Pseudomonadati</taxon>
        <taxon>Pseudomonadota</taxon>
        <taxon>Alphaproteobacteria</taxon>
        <taxon>Hyphomicrobiales</taxon>
        <taxon>Aurantimonadaceae</taxon>
        <taxon>Aurantimonas</taxon>
    </lineage>
</organism>
<evidence type="ECO:0000256" key="1">
    <source>
        <dbReference type="SAM" id="MobiDB-lite"/>
    </source>
</evidence>
<accession>Q1YM93</accession>
<evidence type="ECO:0000313" key="3">
    <source>
        <dbReference type="Proteomes" id="UP000000321"/>
    </source>
</evidence>
<dbReference type="HOGENOM" id="CLU_1271108_0_0_5"/>
<dbReference type="AlphaFoldDB" id="Q1YM93"/>
<name>Q1YM93_AURMS</name>
<protein>
    <submittedName>
        <fullName evidence="2">Uncharacterized protein</fullName>
    </submittedName>
</protein>